<dbReference type="Proteomes" id="UP000290565">
    <property type="component" value="Unassembled WGS sequence"/>
</dbReference>
<protein>
    <recommendedName>
        <fullName evidence="3">DUF995 domain-containing protein</fullName>
    </recommendedName>
</protein>
<name>A0A4Q0SWF6_9BRAD</name>
<evidence type="ECO:0008006" key="3">
    <source>
        <dbReference type="Google" id="ProtNLM"/>
    </source>
</evidence>
<dbReference type="EMBL" id="LBJM01000004">
    <property type="protein sequence ID" value="RXH42651.1"/>
    <property type="molecule type" value="Genomic_DNA"/>
</dbReference>
<proteinExistence type="predicted"/>
<sequence length="116" mass="12877">MLCSAALAFIADARAEDQFRMLGGKQIRARVVGQDITDGSHWSMYLQPDGALVGSESGSSWTGTWKIRNDKLCMTMPSSPSLVCNEVWMSGAYIRMRANKDEETFDARVMAHQAKQ</sequence>
<evidence type="ECO:0000313" key="1">
    <source>
        <dbReference type="EMBL" id="RXH42651.1"/>
    </source>
</evidence>
<comment type="caution">
    <text evidence="1">The sequence shown here is derived from an EMBL/GenBank/DDBJ whole genome shotgun (WGS) entry which is preliminary data.</text>
</comment>
<gene>
    <name evidence="1" type="ORF">XH94_01795</name>
</gene>
<reference evidence="1 2" key="1">
    <citation type="submission" date="2015-04" db="EMBL/GenBank/DDBJ databases">
        <title>Comparative genomics of rhizobia nodulating Arachis hypogaea in China.</title>
        <authorList>
            <person name="Li Y."/>
        </authorList>
    </citation>
    <scope>NUCLEOTIDE SEQUENCE [LARGE SCALE GENOMIC DNA]</scope>
    <source>
        <strain evidence="1 2">CCBAU 51787</strain>
    </source>
</reference>
<organism evidence="1 2">
    <name type="scientific">Bradyrhizobium zhanjiangense</name>
    <dbReference type="NCBI Taxonomy" id="1325107"/>
    <lineage>
        <taxon>Bacteria</taxon>
        <taxon>Pseudomonadati</taxon>
        <taxon>Pseudomonadota</taxon>
        <taxon>Alphaproteobacteria</taxon>
        <taxon>Hyphomicrobiales</taxon>
        <taxon>Nitrobacteraceae</taxon>
        <taxon>Bradyrhizobium</taxon>
    </lineage>
</organism>
<accession>A0A4Q0SWF6</accession>
<evidence type="ECO:0000313" key="2">
    <source>
        <dbReference type="Proteomes" id="UP000290565"/>
    </source>
</evidence>
<dbReference type="AlphaFoldDB" id="A0A4Q0SWF6"/>